<feature type="domain" description="Ancillary SecYEG translocon subunit/Cell division coordinator CpoB TPR" evidence="1">
    <location>
        <begin position="37"/>
        <end position="206"/>
    </location>
</feature>
<gene>
    <name evidence="2" type="ORF">CDV28_1367</name>
</gene>
<keyword evidence="3" id="KW-1185">Reference proteome</keyword>
<reference evidence="2" key="1">
    <citation type="submission" date="2017-07" db="EMBL/GenBank/DDBJ databases">
        <title>The cable genome - Insights into the physiology and evolution of filamentous bacteria capable of sulfide oxidation via long distance electron transfer.</title>
        <authorList>
            <person name="Thorup C."/>
            <person name="Bjerg J.T."/>
            <person name="Schreiber L."/>
            <person name="Nielsen L.P."/>
            <person name="Kjeldsen K.U."/>
            <person name="Boesen T."/>
            <person name="Boggild A."/>
            <person name="Meysman F."/>
            <person name="Geelhoed J."/>
            <person name="Schramm A."/>
        </authorList>
    </citation>
    <scope>NUCLEOTIDE SEQUENCE [LARGE SCALE GENOMIC DNA]</scope>
    <source>
        <strain evidence="2">GS</strain>
    </source>
</reference>
<evidence type="ECO:0000313" key="2">
    <source>
        <dbReference type="EMBL" id="TAA74175.1"/>
    </source>
</evidence>
<dbReference type="InterPro" id="IPR011990">
    <property type="entry name" value="TPR-like_helical_dom_sf"/>
</dbReference>
<dbReference type="Proteomes" id="UP000316238">
    <property type="component" value="Unassembled WGS sequence"/>
</dbReference>
<proteinExistence type="predicted"/>
<sequence length="241" mass="26562">MDSKPKNVFNVTLQEQAAVGTPGILDQLHLPPALITFLQKNQKTIWRVAGSAAVVVTVVSLYGSWREHTLNKAALAYDQAIELKDAQLKKAALQKVADEYDSTPSATWSKIALAHLEQAEGKTKEAITKLTVVDAETTAKSPLKPLLLVNLGGLYEQEKQFDKAEGVYQQLKGFKGFEAMALDSLGRIYEATNKKDKAVQMYQQYMGLIELGEGKKKEGKAVAQSFPEREIVQGSLNRLLK</sequence>
<protein>
    <submittedName>
        <fullName evidence="2">Negative regulator of RcsB-dependent stress response</fullName>
    </submittedName>
</protein>
<accession>A0A521FZJ8</accession>
<comment type="caution">
    <text evidence="2">The sequence shown here is derived from an EMBL/GenBank/DDBJ whole genome shotgun (WGS) entry which is preliminary data.</text>
</comment>
<dbReference type="SUPFAM" id="SSF48452">
    <property type="entry name" value="TPR-like"/>
    <property type="match status" value="1"/>
</dbReference>
<evidence type="ECO:0000259" key="1">
    <source>
        <dbReference type="Pfam" id="PF09976"/>
    </source>
</evidence>
<name>A0A521FZJ8_9BACT</name>
<dbReference type="Pfam" id="PF09976">
    <property type="entry name" value="TPR_21"/>
    <property type="match status" value="1"/>
</dbReference>
<dbReference type="InterPro" id="IPR018704">
    <property type="entry name" value="SecYEG/CpoB_TPR"/>
</dbReference>
<dbReference type="AlphaFoldDB" id="A0A521FZJ8"/>
<dbReference type="Gene3D" id="1.25.40.10">
    <property type="entry name" value="Tetratricopeptide repeat domain"/>
    <property type="match status" value="1"/>
</dbReference>
<evidence type="ECO:0000313" key="3">
    <source>
        <dbReference type="Proteomes" id="UP000316238"/>
    </source>
</evidence>
<dbReference type="EMBL" id="NQJD01000036">
    <property type="protein sequence ID" value="TAA74175.1"/>
    <property type="molecule type" value="Genomic_DNA"/>
</dbReference>
<organism evidence="2 3">
    <name type="scientific">Candidatus Electronema aureum</name>
    <dbReference type="NCBI Taxonomy" id="2005002"/>
    <lineage>
        <taxon>Bacteria</taxon>
        <taxon>Pseudomonadati</taxon>
        <taxon>Thermodesulfobacteriota</taxon>
        <taxon>Desulfobulbia</taxon>
        <taxon>Desulfobulbales</taxon>
        <taxon>Desulfobulbaceae</taxon>
        <taxon>Candidatus Electronema</taxon>
    </lineage>
</organism>